<dbReference type="Proteomes" id="UP000005238">
    <property type="component" value="Unassembled WGS sequence"/>
</dbReference>
<reference evidence="2" key="2">
    <citation type="submission" date="2015-06" db="UniProtKB">
        <authorList>
            <consortium name="EnsemblProtists"/>
        </authorList>
    </citation>
    <scope>IDENTIFICATION</scope>
    <source>
        <strain evidence="2">Pr102</strain>
    </source>
</reference>
<dbReference type="VEuPathDB" id="FungiDB:KRP22_7781"/>
<organism evidence="2 3">
    <name type="scientific">Phytophthora ramorum</name>
    <name type="common">Sudden oak death agent</name>
    <dbReference type="NCBI Taxonomy" id="164328"/>
    <lineage>
        <taxon>Eukaryota</taxon>
        <taxon>Sar</taxon>
        <taxon>Stramenopiles</taxon>
        <taxon>Oomycota</taxon>
        <taxon>Peronosporomycetes</taxon>
        <taxon>Peronosporales</taxon>
        <taxon>Peronosporaceae</taxon>
        <taxon>Phytophthora</taxon>
    </lineage>
</organism>
<evidence type="ECO:0000313" key="2">
    <source>
        <dbReference type="EnsemblProtists" id="Phyra77583"/>
    </source>
</evidence>
<dbReference type="EMBL" id="DS566022">
    <property type="status" value="NOT_ANNOTATED_CDS"/>
    <property type="molecule type" value="Genomic_DNA"/>
</dbReference>
<proteinExistence type="predicted"/>
<dbReference type="OMA" id="EYDTHNG"/>
<protein>
    <submittedName>
        <fullName evidence="2">Uncharacterized protein</fullName>
    </submittedName>
</protein>
<keyword evidence="3" id="KW-1185">Reference proteome</keyword>
<dbReference type="HOGENOM" id="CLU_074706_0_0_1"/>
<keyword evidence="1" id="KW-0175">Coiled coil</keyword>
<reference evidence="3" key="1">
    <citation type="journal article" date="2006" name="Science">
        <title>Phytophthora genome sequences uncover evolutionary origins and mechanisms of pathogenesis.</title>
        <authorList>
            <person name="Tyler B.M."/>
            <person name="Tripathy S."/>
            <person name="Zhang X."/>
            <person name="Dehal P."/>
            <person name="Jiang R.H."/>
            <person name="Aerts A."/>
            <person name="Arredondo F.D."/>
            <person name="Baxter L."/>
            <person name="Bensasson D."/>
            <person name="Beynon J.L."/>
            <person name="Chapman J."/>
            <person name="Damasceno C.M."/>
            <person name="Dorrance A.E."/>
            <person name="Dou D."/>
            <person name="Dickerman A.W."/>
            <person name="Dubchak I.L."/>
            <person name="Garbelotto M."/>
            <person name="Gijzen M."/>
            <person name="Gordon S.G."/>
            <person name="Govers F."/>
            <person name="Grunwald N.J."/>
            <person name="Huang W."/>
            <person name="Ivors K.L."/>
            <person name="Jones R.W."/>
            <person name="Kamoun S."/>
            <person name="Krampis K."/>
            <person name="Lamour K.H."/>
            <person name="Lee M.K."/>
            <person name="McDonald W.H."/>
            <person name="Medina M."/>
            <person name="Meijer H.J."/>
            <person name="Nordberg E.K."/>
            <person name="Maclean D.J."/>
            <person name="Ospina-Giraldo M.D."/>
            <person name="Morris P.F."/>
            <person name="Phuntumart V."/>
            <person name="Putnam N.H."/>
            <person name="Rash S."/>
            <person name="Rose J.K."/>
            <person name="Sakihama Y."/>
            <person name="Salamov A.A."/>
            <person name="Savidor A."/>
            <person name="Scheuring C.F."/>
            <person name="Smith B.M."/>
            <person name="Sobral B.W."/>
            <person name="Terry A."/>
            <person name="Torto-Alalibo T.A."/>
            <person name="Win J."/>
            <person name="Xu Z."/>
            <person name="Zhang H."/>
            <person name="Grigoriev I.V."/>
            <person name="Rokhsar D.S."/>
            <person name="Boore J.L."/>
        </authorList>
    </citation>
    <scope>NUCLEOTIDE SEQUENCE [LARGE SCALE GENOMIC DNA]</scope>
    <source>
        <strain evidence="3">Pr102</strain>
    </source>
</reference>
<dbReference type="EnsemblProtists" id="Phyra77583">
    <property type="protein sequence ID" value="Phyra77583"/>
    <property type="gene ID" value="Phyra77583"/>
</dbReference>
<evidence type="ECO:0000313" key="3">
    <source>
        <dbReference type="Proteomes" id="UP000005238"/>
    </source>
</evidence>
<dbReference type="eggNOG" id="ENOG502REHM">
    <property type="taxonomic scope" value="Eukaryota"/>
</dbReference>
<dbReference type="InParanoid" id="H3GM87"/>
<dbReference type="AlphaFoldDB" id="H3GM87"/>
<name>H3GM87_PHYRM</name>
<feature type="coiled-coil region" evidence="1">
    <location>
        <begin position="118"/>
        <end position="148"/>
    </location>
</feature>
<dbReference type="VEuPathDB" id="FungiDB:KRP23_2362"/>
<dbReference type="OrthoDB" id="114545at2759"/>
<accession>H3GM87</accession>
<dbReference type="RefSeq" id="XP_067749708.1">
    <property type="nucleotide sequence ID" value="XM_067887089.1"/>
</dbReference>
<dbReference type="GeneID" id="94222907"/>
<evidence type="ECO:0000256" key="1">
    <source>
        <dbReference type="SAM" id="Coils"/>
    </source>
</evidence>
<sequence>MATRWAENLITQGDRKSEDYTTVSEHRFDLMGKSDTGIAAEFFKLELLLIQTADDAVKCVKVLKANLVEYDTHNGLHFVNTSKYFLINNIRIAKDAASKLRLVSDQIAKSKFPSEWEIAAARNKMNAASDAMKELKKAARAYDEMNGKSKGITRIIDNMLVGKESKGGEAADTVESVVKSTLRSNFSGFSALKHQISGAEKSLSPSIVERAKYAVVDVVNKLKPDSSPQRVGEKSLSI</sequence>